<reference evidence="7" key="2">
    <citation type="submission" date="2018-10" db="UniProtKB">
        <authorList>
            <consortium name="EnsemblPlants"/>
        </authorList>
    </citation>
    <scope>IDENTIFICATION</scope>
</reference>
<dbReference type="GO" id="GO:1990904">
    <property type="term" value="C:ribonucleoprotein complex"/>
    <property type="evidence" value="ECO:0007669"/>
    <property type="project" value="UniProtKB-KW"/>
</dbReference>
<dbReference type="OMA" id="LIGSHQF"/>
<gene>
    <name evidence="7" type="primary">LOC123127406</name>
</gene>
<dbReference type="EnsemblPlants" id="TraesCS6A02G191400.1">
    <property type="protein sequence ID" value="TraesCS6A02G191400.1"/>
    <property type="gene ID" value="TraesCS6A02G191400"/>
</dbReference>
<dbReference type="Proteomes" id="UP000019116">
    <property type="component" value="Chromosome 6A"/>
</dbReference>
<dbReference type="GO" id="GO:0019843">
    <property type="term" value="F:rRNA binding"/>
    <property type="evidence" value="ECO:0007669"/>
    <property type="project" value="UniProtKB-KW"/>
</dbReference>
<dbReference type="Gramene" id="TraesRN6A0100462000.1">
    <property type="protein sequence ID" value="TraesRN6A0100462000.1"/>
    <property type="gene ID" value="TraesRN6A0100462000"/>
</dbReference>
<evidence type="ECO:0000256" key="1">
    <source>
        <dbReference type="ARBA" id="ARBA00008563"/>
    </source>
</evidence>
<dbReference type="PANTHER" id="PTHR21349:SF8">
    <property type="entry name" value="LARGE RIBOSOMAL SUBUNIT PROTEIN BL21C"/>
    <property type="match status" value="1"/>
</dbReference>
<feature type="chain" id="PRO_5043178437" description="50S ribosomal protein L21, mitochondrial" evidence="6">
    <location>
        <begin position="19"/>
        <end position="141"/>
    </location>
</feature>
<organism evidence="7">
    <name type="scientific">Triticum aestivum</name>
    <name type="common">Wheat</name>
    <dbReference type="NCBI Taxonomy" id="4565"/>
    <lineage>
        <taxon>Eukaryota</taxon>
        <taxon>Viridiplantae</taxon>
        <taxon>Streptophyta</taxon>
        <taxon>Embryophyta</taxon>
        <taxon>Tracheophyta</taxon>
        <taxon>Spermatophyta</taxon>
        <taxon>Magnoliopsida</taxon>
        <taxon>Liliopsida</taxon>
        <taxon>Poales</taxon>
        <taxon>Poaceae</taxon>
        <taxon>BOP clade</taxon>
        <taxon>Pooideae</taxon>
        <taxon>Triticodae</taxon>
        <taxon>Triticeae</taxon>
        <taxon>Triticinae</taxon>
        <taxon>Triticum</taxon>
    </lineage>
</organism>
<dbReference type="Pfam" id="PF00829">
    <property type="entry name" value="Ribosomal_L21p"/>
    <property type="match status" value="1"/>
</dbReference>
<keyword evidence="5" id="KW-0687">Ribonucleoprotein</keyword>
<dbReference type="HAMAP" id="MF_01363">
    <property type="entry name" value="Ribosomal_bL21"/>
    <property type="match status" value="1"/>
</dbReference>
<name>A0A3B6NQF5_WHEAT</name>
<evidence type="ECO:0000256" key="2">
    <source>
        <dbReference type="ARBA" id="ARBA00022730"/>
    </source>
</evidence>
<evidence type="ECO:0000256" key="3">
    <source>
        <dbReference type="ARBA" id="ARBA00022884"/>
    </source>
</evidence>
<evidence type="ECO:0000313" key="8">
    <source>
        <dbReference type="Proteomes" id="UP000019116"/>
    </source>
</evidence>
<reference evidence="7" key="1">
    <citation type="submission" date="2018-08" db="EMBL/GenBank/DDBJ databases">
        <authorList>
            <person name="Rossello M."/>
        </authorList>
    </citation>
    <scope>NUCLEOTIDE SEQUENCE [LARGE SCALE GENOMIC DNA]</scope>
    <source>
        <strain evidence="7">cv. Chinese Spring</strain>
    </source>
</reference>
<accession>A0A3B6NQF5</accession>
<sequence length="141" mass="16211">MPRFRSLLRCSWLLLARGRTPTSSPLSWWIGSRQYIVMPGRYIYTQRLKDANVNDQIILNKVLLVSTRDKAYIGMPVVTNAAVHAIVEEQGLDDKVIVFKFKKKKKYQRKAGHRQPNTRLRITGISGYEEFPADPILQVPA</sequence>
<keyword evidence="6" id="KW-0732">Signal</keyword>
<proteinExistence type="inferred from homology"/>
<feature type="signal peptide" evidence="6">
    <location>
        <begin position="1"/>
        <end position="18"/>
    </location>
</feature>
<dbReference type="SMR" id="A0A3B6NQF5"/>
<dbReference type="NCBIfam" id="TIGR00061">
    <property type="entry name" value="L21"/>
    <property type="match status" value="1"/>
</dbReference>
<dbReference type="InterPro" id="IPR028909">
    <property type="entry name" value="bL21-like"/>
</dbReference>
<keyword evidence="8" id="KW-1185">Reference proteome</keyword>
<keyword evidence="3" id="KW-0694">RNA-binding</keyword>
<dbReference type="SUPFAM" id="SSF141091">
    <property type="entry name" value="L21p-like"/>
    <property type="match status" value="1"/>
</dbReference>
<dbReference type="OrthoDB" id="5994at2759"/>
<dbReference type="AlphaFoldDB" id="A0A3B6NQF5"/>
<dbReference type="GO" id="GO:0003735">
    <property type="term" value="F:structural constituent of ribosome"/>
    <property type="evidence" value="ECO:0007669"/>
    <property type="project" value="InterPro"/>
</dbReference>
<dbReference type="GO" id="GO:0005737">
    <property type="term" value="C:cytoplasm"/>
    <property type="evidence" value="ECO:0007669"/>
    <property type="project" value="UniProtKB-ARBA"/>
</dbReference>
<dbReference type="GO" id="GO:0005840">
    <property type="term" value="C:ribosome"/>
    <property type="evidence" value="ECO:0007669"/>
    <property type="project" value="UniProtKB-KW"/>
</dbReference>
<dbReference type="InterPro" id="IPR036164">
    <property type="entry name" value="bL21-like_sf"/>
</dbReference>
<dbReference type="InterPro" id="IPR001787">
    <property type="entry name" value="Ribosomal_bL21"/>
</dbReference>
<evidence type="ECO:0000256" key="6">
    <source>
        <dbReference type="SAM" id="SignalP"/>
    </source>
</evidence>
<keyword evidence="4" id="KW-0689">Ribosomal protein</keyword>
<dbReference type="InterPro" id="IPR018258">
    <property type="entry name" value="Ribosomal_bL21_CS"/>
</dbReference>
<keyword evidence="2" id="KW-0699">rRNA-binding</keyword>
<dbReference type="GO" id="GO:0006412">
    <property type="term" value="P:translation"/>
    <property type="evidence" value="ECO:0007669"/>
    <property type="project" value="InterPro"/>
</dbReference>
<evidence type="ECO:0000256" key="5">
    <source>
        <dbReference type="ARBA" id="ARBA00023274"/>
    </source>
</evidence>
<evidence type="ECO:0008006" key="9">
    <source>
        <dbReference type="Google" id="ProtNLM"/>
    </source>
</evidence>
<evidence type="ECO:0000256" key="4">
    <source>
        <dbReference type="ARBA" id="ARBA00022980"/>
    </source>
</evidence>
<dbReference type="PANTHER" id="PTHR21349">
    <property type="entry name" value="50S RIBOSOMAL PROTEIN L21"/>
    <property type="match status" value="1"/>
</dbReference>
<dbReference type="PROSITE" id="PS01169">
    <property type="entry name" value="RIBOSOMAL_L21"/>
    <property type="match status" value="1"/>
</dbReference>
<protein>
    <recommendedName>
        <fullName evidence="9">50S ribosomal protein L21, mitochondrial</fullName>
    </recommendedName>
</protein>
<dbReference type="Gramene" id="TraesCS6A02G191400.1">
    <property type="protein sequence ID" value="TraesCS6A02G191400.1"/>
    <property type="gene ID" value="TraesCS6A02G191400"/>
</dbReference>
<comment type="similarity">
    <text evidence="1">Belongs to the bacterial ribosomal protein bL21 family.</text>
</comment>
<dbReference type="Gramene" id="TraesCS6A03G0489800.1">
    <property type="protein sequence ID" value="TraesCS6A03G0489800.1.CDS"/>
    <property type="gene ID" value="TraesCS6A03G0489800"/>
</dbReference>
<evidence type="ECO:0000313" key="7">
    <source>
        <dbReference type="EnsemblPlants" id="TraesCS6A02G191400.1"/>
    </source>
</evidence>